<dbReference type="EMBL" id="BLXT01007799">
    <property type="protein sequence ID" value="GFO42345.1"/>
    <property type="molecule type" value="Genomic_DNA"/>
</dbReference>
<protein>
    <submittedName>
        <fullName evidence="2">Uncharacterized protein</fullName>
    </submittedName>
</protein>
<dbReference type="AlphaFoldDB" id="A0AAV4DEF3"/>
<evidence type="ECO:0000256" key="1">
    <source>
        <dbReference type="SAM" id="MobiDB-lite"/>
    </source>
</evidence>
<proteinExistence type="predicted"/>
<accession>A0AAV4DEF3</accession>
<gene>
    <name evidence="2" type="ORF">PoB_006885000</name>
</gene>
<evidence type="ECO:0000313" key="3">
    <source>
        <dbReference type="Proteomes" id="UP000735302"/>
    </source>
</evidence>
<feature type="region of interest" description="Disordered" evidence="1">
    <location>
        <begin position="54"/>
        <end position="91"/>
    </location>
</feature>
<sequence length="132" mass="15058">MSDHSRDAHQSFEKVFQKDTIKEFDLIDPSFLAHVDDIMSELDLQFLETIEQPTSSRAEHSLKQPGSSADCLSQGKLSYSPPSRKTSSDIPCKAIMKTRIKKRTRDLMAKKYNGLNEEQAECKRLKVNAQVR</sequence>
<organism evidence="2 3">
    <name type="scientific">Plakobranchus ocellatus</name>
    <dbReference type="NCBI Taxonomy" id="259542"/>
    <lineage>
        <taxon>Eukaryota</taxon>
        <taxon>Metazoa</taxon>
        <taxon>Spiralia</taxon>
        <taxon>Lophotrochozoa</taxon>
        <taxon>Mollusca</taxon>
        <taxon>Gastropoda</taxon>
        <taxon>Heterobranchia</taxon>
        <taxon>Euthyneura</taxon>
        <taxon>Panpulmonata</taxon>
        <taxon>Sacoglossa</taxon>
        <taxon>Placobranchoidea</taxon>
        <taxon>Plakobranchidae</taxon>
        <taxon>Plakobranchus</taxon>
    </lineage>
</organism>
<evidence type="ECO:0000313" key="2">
    <source>
        <dbReference type="EMBL" id="GFO42345.1"/>
    </source>
</evidence>
<feature type="compositionally biased region" description="Polar residues" evidence="1">
    <location>
        <begin position="64"/>
        <end position="89"/>
    </location>
</feature>
<keyword evidence="3" id="KW-1185">Reference proteome</keyword>
<comment type="caution">
    <text evidence="2">The sequence shown here is derived from an EMBL/GenBank/DDBJ whole genome shotgun (WGS) entry which is preliminary data.</text>
</comment>
<dbReference type="Proteomes" id="UP000735302">
    <property type="component" value="Unassembled WGS sequence"/>
</dbReference>
<name>A0AAV4DEF3_9GAST</name>
<reference evidence="2 3" key="1">
    <citation type="journal article" date="2021" name="Elife">
        <title>Chloroplast acquisition without the gene transfer in kleptoplastic sea slugs, Plakobranchus ocellatus.</title>
        <authorList>
            <person name="Maeda T."/>
            <person name="Takahashi S."/>
            <person name="Yoshida T."/>
            <person name="Shimamura S."/>
            <person name="Takaki Y."/>
            <person name="Nagai Y."/>
            <person name="Toyoda A."/>
            <person name="Suzuki Y."/>
            <person name="Arimoto A."/>
            <person name="Ishii H."/>
            <person name="Satoh N."/>
            <person name="Nishiyama T."/>
            <person name="Hasebe M."/>
            <person name="Maruyama T."/>
            <person name="Minagawa J."/>
            <person name="Obokata J."/>
            <person name="Shigenobu S."/>
        </authorList>
    </citation>
    <scope>NUCLEOTIDE SEQUENCE [LARGE SCALE GENOMIC DNA]</scope>
</reference>